<protein>
    <submittedName>
        <fullName evidence="1">Uncharacterized protein</fullName>
    </submittedName>
</protein>
<dbReference type="AlphaFoldDB" id="A0AAE2SE88"/>
<gene>
    <name evidence="1" type="ORF">JIN83_16630</name>
</gene>
<dbReference type="Proteomes" id="UP000634206">
    <property type="component" value="Unassembled WGS sequence"/>
</dbReference>
<proteinExistence type="predicted"/>
<dbReference type="RefSeq" id="WP_309491215.1">
    <property type="nucleotide sequence ID" value="NZ_JAENIG010000025.1"/>
</dbReference>
<organism evidence="1 2">
    <name type="scientific">Oceaniferula flava</name>
    <dbReference type="NCBI Taxonomy" id="2800421"/>
    <lineage>
        <taxon>Bacteria</taxon>
        <taxon>Pseudomonadati</taxon>
        <taxon>Verrucomicrobiota</taxon>
        <taxon>Verrucomicrobiia</taxon>
        <taxon>Verrucomicrobiales</taxon>
        <taxon>Verrucomicrobiaceae</taxon>
        <taxon>Oceaniferula</taxon>
    </lineage>
</organism>
<evidence type="ECO:0000313" key="1">
    <source>
        <dbReference type="EMBL" id="MBK1856595.1"/>
    </source>
</evidence>
<comment type="caution">
    <text evidence="1">The sequence shown here is derived from an EMBL/GenBank/DDBJ whole genome shotgun (WGS) entry which is preliminary data.</text>
</comment>
<dbReference type="EMBL" id="JAENIG010000025">
    <property type="protein sequence ID" value="MBK1856595.1"/>
    <property type="molecule type" value="Genomic_DNA"/>
</dbReference>
<name>A0AAE2SE88_9BACT</name>
<evidence type="ECO:0000313" key="2">
    <source>
        <dbReference type="Proteomes" id="UP000634206"/>
    </source>
</evidence>
<sequence>MKIWRIKAPSYRSSKEKANHNGSISFPYGLPGVKCCGTWSGCDLLGIDCPQELRDVTGLNDSWPLKPKRLDKLREELRRFEGFSGLSIHELSPGARLMPPTFKQPHHKDNDFLWPALEAPVVSLRVAALLSRICPDDFEAVPLPNTPDWVLIIIRAKSKPPIERRSDRHCKRCGRGNRVSNSSDFVVFEDMVPNAGIFCLDTTLHLLISDELKNYLSELDPSNIIFDLVEVQQN</sequence>
<accession>A0AAE2SE88</accession>
<keyword evidence="2" id="KW-1185">Reference proteome</keyword>
<reference evidence="1" key="1">
    <citation type="submission" date="2021-01" db="EMBL/GenBank/DDBJ databases">
        <title>Modified the classification status of verrucomicrobia.</title>
        <authorList>
            <person name="Feng X."/>
        </authorList>
    </citation>
    <scope>NUCLEOTIDE SEQUENCE</scope>
    <source>
        <strain evidence="1">5K15</strain>
    </source>
</reference>